<dbReference type="Pfam" id="PF12808">
    <property type="entry name" value="Mto2_bdg"/>
    <property type="match status" value="1"/>
</dbReference>
<comment type="subcellular location">
    <subcellularLocation>
        <location evidence="1">Cytoplasm</location>
    </subcellularLocation>
</comment>
<keyword evidence="8" id="KW-1185">Reference proteome</keyword>
<keyword evidence="2" id="KW-0963">Cytoplasm</keyword>
<feature type="compositionally biased region" description="Low complexity" evidence="4">
    <location>
        <begin position="1365"/>
        <end position="1384"/>
    </location>
</feature>
<evidence type="ECO:0008006" key="9">
    <source>
        <dbReference type="Google" id="ProtNLM"/>
    </source>
</evidence>
<feature type="compositionally biased region" description="Basic and acidic residues" evidence="4">
    <location>
        <begin position="1325"/>
        <end position="1336"/>
    </location>
</feature>
<feature type="compositionally biased region" description="Low complexity" evidence="4">
    <location>
        <begin position="182"/>
        <end position="200"/>
    </location>
</feature>
<evidence type="ECO:0000259" key="5">
    <source>
        <dbReference type="Pfam" id="PF07989"/>
    </source>
</evidence>
<dbReference type="GO" id="GO:0005737">
    <property type="term" value="C:cytoplasm"/>
    <property type="evidence" value="ECO:0007669"/>
    <property type="project" value="UniProtKB-SubCell"/>
</dbReference>
<comment type="caution">
    <text evidence="7">The sequence shown here is derived from an EMBL/GenBank/DDBJ whole genome shotgun (WGS) entry which is preliminary data.</text>
</comment>
<dbReference type="Gene3D" id="1.10.287.1490">
    <property type="match status" value="1"/>
</dbReference>
<feature type="region of interest" description="Disordered" evidence="4">
    <location>
        <begin position="647"/>
        <end position="691"/>
    </location>
</feature>
<feature type="compositionally biased region" description="Polar residues" evidence="4">
    <location>
        <begin position="647"/>
        <end position="685"/>
    </location>
</feature>
<feature type="region of interest" description="Disordered" evidence="4">
    <location>
        <begin position="1010"/>
        <end position="1041"/>
    </location>
</feature>
<protein>
    <recommendedName>
        <fullName evidence="9">Anucleate primary sterigmata protein B</fullName>
    </recommendedName>
</protein>
<accession>A0A9P4HMV4</accession>
<feature type="compositionally biased region" description="Low complexity" evidence="4">
    <location>
        <begin position="255"/>
        <end position="267"/>
    </location>
</feature>
<feature type="domain" description="Centrosomin N-terminal motif 1" evidence="5">
    <location>
        <begin position="450"/>
        <end position="522"/>
    </location>
</feature>
<feature type="compositionally biased region" description="Low complexity" evidence="4">
    <location>
        <begin position="1397"/>
        <end position="1408"/>
    </location>
</feature>
<feature type="region of interest" description="Disordered" evidence="4">
    <location>
        <begin position="1298"/>
        <end position="1418"/>
    </location>
</feature>
<feature type="compositionally biased region" description="Polar residues" evidence="4">
    <location>
        <begin position="1307"/>
        <end position="1321"/>
    </location>
</feature>
<evidence type="ECO:0000313" key="7">
    <source>
        <dbReference type="EMBL" id="KAF2084550.1"/>
    </source>
</evidence>
<feature type="coiled-coil region" evidence="3">
    <location>
        <begin position="1419"/>
        <end position="1471"/>
    </location>
</feature>
<feature type="compositionally biased region" description="Polar residues" evidence="4">
    <location>
        <begin position="1021"/>
        <end position="1036"/>
    </location>
</feature>
<feature type="region of interest" description="Disordered" evidence="4">
    <location>
        <begin position="1471"/>
        <end position="1494"/>
    </location>
</feature>
<feature type="compositionally biased region" description="Low complexity" evidence="4">
    <location>
        <begin position="282"/>
        <end position="297"/>
    </location>
</feature>
<dbReference type="InterPro" id="IPR024545">
    <property type="entry name" value="Mto1-like_Mto2p-bd"/>
</dbReference>
<feature type="compositionally biased region" description="Basic and acidic residues" evidence="4">
    <location>
        <begin position="118"/>
        <end position="132"/>
    </location>
</feature>
<dbReference type="InterPro" id="IPR012943">
    <property type="entry name" value="Cnn_1N"/>
</dbReference>
<dbReference type="EMBL" id="ML978740">
    <property type="protein sequence ID" value="KAF2084550.1"/>
    <property type="molecule type" value="Genomic_DNA"/>
</dbReference>
<dbReference type="OrthoDB" id="10255000at2759"/>
<keyword evidence="3" id="KW-0175">Coiled coil</keyword>
<feature type="compositionally biased region" description="Basic and acidic residues" evidence="4">
    <location>
        <begin position="1010"/>
        <end position="1020"/>
    </location>
</feature>
<reference evidence="7" key="1">
    <citation type="journal article" date="2020" name="Stud. Mycol.">
        <title>101 Dothideomycetes genomes: a test case for predicting lifestyles and emergence of pathogens.</title>
        <authorList>
            <person name="Haridas S."/>
            <person name="Albert R."/>
            <person name="Binder M."/>
            <person name="Bloem J."/>
            <person name="Labutti K."/>
            <person name="Salamov A."/>
            <person name="Andreopoulos B."/>
            <person name="Baker S."/>
            <person name="Barry K."/>
            <person name="Bills G."/>
            <person name="Bluhm B."/>
            <person name="Cannon C."/>
            <person name="Castanera R."/>
            <person name="Culley D."/>
            <person name="Daum C."/>
            <person name="Ezra D."/>
            <person name="Gonzalez J."/>
            <person name="Henrissat B."/>
            <person name="Kuo A."/>
            <person name="Liang C."/>
            <person name="Lipzen A."/>
            <person name="Lutzoni F."/>
            <person name="Magnuson J."/>
            <person name="Mondo S."/>
            <person name="Nolan M."/>
            <person name="Ohm R."/>
            <person name="Pangilinan J."/>
            <person name="Park H.-J."/>
            <person name="Ramirez L."/>
            <person name="Alfaro M."/>
            <person name="Sun H."/>
            <person name="Tritt A."/>
            <person name="Yoshinaga Y."/>
            <person name="Zwiers L.-H."/>
            <person name="Turgeon B."/>
            <person name="Goodwin S."/>
            <person name="Spatafora J."/>
            <person name="Crous P."/>
            <person name="Grigoriev I."/>
        </authorList>
    </citation>
    <scope>NUCLEOTIDE SEQUENCE</scope>
    <source>
        <strain evidence="7">CBS 121410</strain>
    </source>
</reference>
<proteinExistence type="predicted"/>
<feature type="compositionally biased region" description="Basic and acidic residues" evidence="4">
    <location>
        <begin position="539"/>
        <end position="551"/>
    </location>
</feature>
<evidence type="ECO:0000259" key="6">
    <source>
        <dbReference type="Pfam" id="PF12808"/>
    </source>
</evidence>
<organism evidence="7 8">
    <name type="scientific">Saccharata proteae CBS 121410</name>
    <dbReference type="NCBI Taxonomy" id="1314787"/>
    <lineage>
        <taxon>Eukaryota</taxon>
        <taxon>Fungi</taxon>
        <taxon>Dikarya</taxon>
        <taxon>Ascomycota</taxon>
        <taxon>Pezizomycotina</taxon>
        <taxon>Dothideomycetes</taxon>
        <taxon>Dothideomycetes incertae sedis</taxon>
        <taxon>Botryosphaeriales</taxon>
        <taxon>Saccharataceae</taxon>
        <taxon>Saccharata</taxon>
    </lineage>
</organism>
<feature type="compositionally biased region" description="Low complexity" evidence="4">
    <location>
        <begin position="65"/>
        <end position="80"/>
    </location>
</feature>
<dbReference type="GO" id="GO:0005815">
    <property type="term" value="C:microtubule organizing center"/>
    <property type="evidence" value="ECO:0007669"/>
    <property type="project" value="InterPro"/>
</dbReference>
<sequence length="1494" mass="168545">MATHAPEEEDVRCFDQSDSSLPPLPSDTDESNFLQVHTEEGNDRSALMEREMKRQLMDIESSFLPEPEAPQAQGAAQQGAKGMDDTYIFGGSPDNGGIQAEAVTQGAEDVYHEGGSGDVHREDGSAEERAEEVALPESPPTPADAYKTPGPGRIQDQEDNEDESLDESRLEDMSSVGPTPSSPAAAAAHRSRSRAAAPGAEEGPFIEITPDDASDQHTVHNVQSSPQSHRPTSSASTVKAPLDEQEGSGKTEEASSSLNNTLSSSSSGERKSVRKRPSFLGARFGSHRSSTSSAGHSDYSNDNAETLGTDFALQSGGAVPTMSARHSMGDLSRLPSLGSIASSVSGYSEGNTPDLEHRRSFMGNSRRNHNGLEPLDEEPARSASPDPETPRPVTAGSAGPTDTIISKHVQDIQVPDTVAREYRERHARSPDKKSASNSFAFSSRTKHNLTLKEQNSKIDKLSKENFDLKLKIHFLDQALQNRSDEGVKEMISKNVQLQTDLATEKKESQSLRRKNRELERKLKAQEEGLAAARTTGGSDDAKSTTSSHRDEMQEEITYLRECLQSSEVEIEKLREESLAKEVDKRRMAEYVRSMGEQRRGSEPGTGVEETVEMWKELLETETARREQADEDAQRLREEVRRLKNETASFSSNHNIRSSQVIRRSRTSYARTESGGSDGTNEVNGATVSSSTTLVSSLQHEIAELRSHLGAQTSMLTSRNKERERLQQEIEELKLSQRRGGGSVAGDSIFDRSISRANQRPASRVSGATRVTELSDAERDEYENKQNALRDELLELKMNFQDVDRELLAHVDRNEQLEAENNELKEERDLMTEDLQALQVERDEALAVLQDKDQECEELREEALTKIEELEQQLEQKEQELDRVFNDLDNRNEDFAALQQEMKTVSESVMQLEDDRVASERRIQVLEQEIEGANNELDTLDQRLHEANQKIERYEVQAEGTQNEISFLREEQEGDKLKIGDLESALNDAQQSLQDEKERFRELEQRIAEERRQREALDSQEKQQVQKQFDELNSQGSKAKEEVRRLRHELSSKAVEATQWKERLDDLENNLREALGSLDGTKSSLLKDVNKLQRDLENTMMELDHARTMLAEKDSTIRTRDNLLRETALNTEYLRETLEKERRARQQEKRAFDQDRRTETASRSTVDSLTKRCLELETLTQKDKRRIQKLDTQLQDQITERHNLLLEVWNRLSHLCGGDWISRNGLIAGDLPTQEVLLRNFPGFSKNVQLALKTVESIISSFKTNIKRTESDLWREYQDLQHTLDKRILRLDRLEQSVMGTRRAESRPSFSRTESISSNATATELARVKSDNVRLRTELNIQRQSTRPSPDPAAGASSFPSPPRPSRSASQSSPNSHRNSIAASLLRHHSSSAVEAMQQPSQPQQQQPSHIPAAPLQPSEQRWIHRLKELERRLKAEREARLIDRSGARKRLEEGKAENEELRLMLEREKERRSFAGGSERGLGSPVEFENEFER</sequence>
<dbReference type="Proteomes" id="UP000799776">
    <property type="component" value="Unassembled WGS sequence"/>
</dbReference>
<feature type="compositionally biased region" description="Polar residues" evidence="4">
    <location>
        <begin position="339"/>
        <end position="351"/>
    </location>
</feature>
<dbReference type="SUPFAM" id="SSF57997">
    <property type="entry name" value="Tropomyosin"/>
    <property type="match status" value="1"/>
</dbReference>
<feature type="compositionally biased region" description="Polar residues" evidence="4">
    <location>
        <begin position="219"/>
        <end position="237"/>
    </location>
</feature>
<feature type="region of interest" description="Disordered" evidence="4">
    <location>
        <begin position="526"/>
        <end position="552"/>
    </location>
</feature>
<feature type="domain" description="Mto1-like Mto2p-binding" evidence="6">
    <location>
        <begin position="1421"/>
        <end position="1472"/>
    </location>
</feature>
<name>A0A9P4HMV4_9PEZI</name>
<evidence type="ECO:0000256" key="4">
    <source>
        <dbReference type="SAM" id="MobiDB-lite"/>
    </source>
</evidence>
<dbReference type="Pfam" id="PF07989">
    <property type="entry name" value="Cnn_1N"/>
    <property type="match status" value="1"/>
</dbReference>
<evidence type="ECO:0000256" key="3">
    <source>
        <dbReference type="SAM" id="Coils"/>
    </source>
</evidence>
<feature type="compositionally biased region" description="Basic and acidic residues" evidence="4">
    <location>
        <begin position="418"/>
        <end position="434"/>
    </location>
</feature>
<evidence type="ECO:0000256" key="2">
    <source>
        <dbReference type="ARBA" id="ARBA00022490"/>
    </source>
</evidence>
<evidence type="ECO:0000256" key="1">
    <source>
        <dbReference type="ARBA" id="ARBA00004496"/>
    </source>
</evidence>
<evidence type="ECO:0000313" key="8">
    <source>
        <dbReference type="Proteomes" id="UP000799776"/>
    </source>
</evidence>
<gene>
    <name evidence="7" type="ORF">K490DRAFT_48844</name>
</gene>
<feature type="region of interest" description="Disordered" evidence="4">
    <location>
        <begin position="1"/>
        <end position="31"/>
    </location>
</feature>
<feature type="region of interest" description="Disordered" evidence="4">
    <location>
        <begin position="63"/>
        <end position="453"/>
    </location>
</feature>